<comment type="caution">
    <text evidence="9">The sequence shown here is derived from an EMBL/GenBank/DDBJ whole genome shotgun (WGS) entry which is preliminary data.</text>
</comment>
<keyword evidence="4 7" id="KW-0812">Transmembrane</keyword>
<dbReference type="GO" id="GO:0005886">
    <property type="term" value="C:plasma membrane"/>
    <property type="evidence" value="ECO:0007669"/>
    <property type="project" value="UniProtKB-SubCell"/>
</dbReference>
<feature type="transmembrane region" description="Helical" evidence="7">
    <location>
        <begin position="91"/>
        <end position="110"/>
    </location>
</feature>
<dbReference type="RefSeq" id="WP_303901475.1">
    <property type="nucleotide sequence ID" value="NZ_DYXC01000013.1"/>
</dbReference>
<evidence type="ECO:0000256" key="5">
    <source>
        <dbReference type="ARBA" id="ARBA00022989"/>
    </source>
</evidence>
<dbReference type="GO" id="GO:0055085">
    <property type="term" value="P:transmembrane transport"/>
    <property type="evidence" value="ECO:0007669"/>
    <property type="project" value="InterPro"/>
</dbReference>
<evidence type="ECO:0000256" key="7">
    <source>
        <dbReference type="RuleBase" id="RU363032"/>
    </source>
</evidence>
<evidence type="ECO:0000256" key="6">
    <source>
        <dbReference type="ARBA" id="ARBA00023136"/>
    </source>
</evidence>
<dbReference type="Pfam" id="PF00528">
    <property type="entry name" value="BPD_transp_1"/>
    <property type="match status" value="1"/>
</dbReference>
<dbReference type="InterPro" id="IPR035906">
    <property type="entry name" value="MetI-like_sf"/>
</dbReference>
<feature type="transmembrane region" description="Helical" evidence="7">
    <location>
        <begin position="212"/>
        <end position="231"/>
    </location>
</feature>
<proteinExistence type="inferred from homology"/>
<keyword evidence="6 7" id="KW-0472">Membrane</keyword>
<dbReference type="Proteomes" id="UP000703315">
    <property type="component" value="Unassembled WGS sequence"/>
</dbReference>
<comment type="similarity">
    <text evidence="7">Belongs to the binding-protein-dependent transport system permease family.</text>
</comment>
<keyword evidence="2 7" id="KW-0813">Transport</keyword>
<keyword evidence="3" id="KW-1003">Cell membrane</keyword>
<sequence length="251" mass="27864">MAWQIWLPLVLIVTWFLVSANSTSPFWPPLTSIFAAMGEWAASGALWQDFLFSFGNYIVGVGIAVVLGLGFGVAIGLMPRLARVLDPFLDFLRSLPNVVFVPIIVLVLGIDAWPKIALIAFACMWPVLLNCIEGVRQIAPSVFEATLAYRIPLWLKIRKVVLPGSLPQIVVGVRLAITVGLVMLVVSEMYGSTSGMGFFILDNSQRFRLADAWAGTILIGVIGWLITYVYAKFEHRMLAWHRQEDIKERAS</sequence>
<evidence type="ECO:0000256" key="1">
    <source>
        <dbReference type="ARBA" id="ARBA00004651"/>
    </source>
</evidence>
<comment type="subcellular location">
    <subcellularLocation>
        <location evidence="1 7">Cell membrane</location>
        <topology evidence="1 7">Multi-pass membrane protein</topology>
    </subcellularLocation>
</comment>
<dbReference type="PROSITE" id="PS50928">
    <property type="entry name" value="ABC_TM1"/>
    <property type="match status" value="1"/>
</dbReference>
<gene>
    <name evidence="9" type="ORF">K8V32_00940</name>
</gene>
<dbReference type="PANTHER" id="PTHR30151:SF38">
    <property type="entry name" value="ALIPHATIC SULFONATES TRANSPORT PERMEASE PROTEIN SSUC-RELATED"/>
    <property type="match status" value="1"/>
</dbReference>
<dbReference type="PANTHER" id="PTHR30151">
    <property type="entry name" value="ALKANE SULFONATE ABC TRANSPORTER-RELATED, MEMBRANE SUBUNIT"/>
    <property type="match status" value="1"/>
</dbReference>
<evidence type="ECO:0000313" key="10">
    <source>
        <dbReference type="Proteomes" id="UP000703315"/>
    </source>
</evidence>
<dbReference type="AlphaFoldDB" id="A0A921K6L2"/>
<organism evidence="9 10">
    <name type="scientific">Enteractinococcus helveticum</name>
    <dbReference type="NCBI Taxonomy" id="1837282"/>
    <lineage>
        <taxon>Bacteria</taxon>
        <taxon>Bacillati</taxon>
        <taxon>Actinomycetota</taxon>
        <taxon>Actinomycetes</taxon>
        <taxon>Micrococcales</taxon>
        <taxon>Micrococcaceae</taxon>
    </lineage>
</organism>
<dbReference type="EMBL" id="DYXC01000013">
    <property type="protein sequence ID" value="HJF13356.1"/>
    <property type="molecule type" value="Genomic_DNA"/>
</dbReference>
<accession>A0A921K6L2</accession>
<feature type="transmembrane region" description="Helical" evidence="7">
    <location>
        <begin position="57"/>
        <end position="79"/>
    </location>
</feature>
<dbReference type="CDD" id="cd06261">
    <property type="entry name" value="TM_PBP2"/>
    <property type="match status" value="1"/>
</dbReference>
<evidence type="ECO:0000256" key="2">
    <source>
        <dbReference type="ARBA" id="ARBA00022448"/>
    </source>
</evidence>
<reference evidence="9" key="2">
    <citation type="submission" date="2021-09" db="EMBL/GenBank/DDBJ databases">
        <authorList>
            <person name="Gilroy R."/>
        </authorList>
    </citation>
    <scope>NUCLEOTIDE SEQUENCE</scope>
    <source>
        <strain evidence="9">ChiHjej13B12-14962</strain>
    </source>
</reference>
<feature type="domain" description="ABC transmembrane type-1" evidence="8">
    <location>
        <begin position="54"/>
        <end position="230"/>
    </location>
</feature>
<keyword evidence="5 7" id="KW-1133">Transmembrane helix</keyword>
<evidence type="ECO:0000256" key="3">
    <source>
        <dbReference type="ARBA" id="ARBA00022475"/>
    </source>
</evidence>
<name>A0A921K6L2_9MICC</name>
<evidence type="ECO:0000259" key="8">
    <source>
        <dbReference type="PROSITE" id="PS50928"/>
    </source>
</evidence>
<protein>
    <submittedName>
        <fullName evidence="9">ABC transporter permease</fullName>
    </submittedName>
</protein>
<evidence type="ECO:0000256" key="4">
    <source>
        <dbReference type="ARBA" id="ARBA00022692"/>
    </source>
</evidence>
<dbReference type="SUPFAM" id="SSF161098">
    <property type="entry name" value="MetI-like"/>
    <property type="match status" value="1"/>
</dbReference>
<dbReference type="Gene3D" id="1.10.3720.10">
    <property type="entry name" value="MetI-like"/>
    <property type="match status" value="1"/>
</dbReference>
<reference evidence="9" key="1">
    <citation type="journal article" date="2021" name="PeerJ">
        <title>Extensive microbial diversity within the chicken gut microbiome revealed by metagenomics and culture.</title>
        <authorList>
            <person name="Gilroy R."/>
            <person name="Ravi A."/>
            <person name="Getino M."/>
            <person name="Pursley I."/>
            <person name="Horton D.L."/>
            <person name="Alikhan N.F."/>
            <person name="Baker D."/>
            <person name="Gharbi K."/>
            <person name="Hall N."/>
            <person name="Watson M."/>
            <person name="Adriaenssens E.M."/>
            <person name="Foster-Nyarko E."/>
            <person name="Jarju S."/>
            <person name="Secka A."/>
            <person name="Antonio M."/>
            <person name="Oren A."/>
            <person name="Chaudhuri R.R."/>
            <person name="La Ragione R."/>
            <person name="Hildebrand F."/>
            <person name="Pallen M.J."/>
        </authorList>
    </citation>
    <scope>NUCLEOTIDE SEQUENCE</scope>
    <source>
        <strain evidence="9">ChiHjej13B12-14962</strain>
    </source>
</reference>
<feature type="transmembrane region" description="Helical" evidence="7">
    <location>
        <begin position="160"/>
        <end position="186"/>
    </location>
</feature>
<dbReference type="InterPro" id="IPR000515">
    <property type="entry name" value="MetI-like"/>
</dbReference>
<evidence type="ECO:0000313" key="9">
    <source>
        <dbReference type="EMBL" id="HJF13356.1"/>
    </source>
</evidence>